<keyword evidence="2" id="KW-0378">Hydrolase</keyword>
<dbReference type="PANTHER" id="PTHR43808">
    <property type="entry name" value="ACETYLORNITHINE DEACETYLASE"/>
    <property type="match status" value="1"/>
</dbReference>
<dbReference type="Gene3D" id="3.40.630.10">
    <property type="entry name" value="Zn peptidases"/>
    <property type="match status" value="1"/>
</dbReference>
<gene>
    <name evidence="4" type="primary">dapE_1</name>
    <name evidence="4" type="ORF">Hgul01_00072</name>
</gene>
<reference evidence="4 5" key="1">
    <citation type="submission" date="2024-02" db="EMBL/GenBank/DDBJ databases">
        <title>Herpetosiphon gulosus NBRC 112829.</title>
        <authorList>
            <person name="Ichikawa N."/>
            <person name="Katano-Makiyama Y."/>
            <person name="Hidaka K."/>
        </authorList>
    </citation>
    <scope>NUCLEOTIDE SEQUENCE [LARGE SCALE GENOMIC DNA]</scope>
    <source>
        <strain evidence="4 5">NBRC 112829</strain>
    </source>
</reference>
<name>A0ABP9WVZ1_9CHLR</name>
<keyword evidence="5" id="KW-1185">Reference proteome</keyword>
<evidence type="ECO:0000259" key="3">
    <source>
        <dbReference type="Pfam" id="PF07687"/>
    </source>
</evidence>
<dbReference type="SUPFAM" id="SSF55031">
    <property type="entry name" value="Bacterial exopeptidase dimerisation domain"/>
    <property type="match status" value="1"/>
</dbReference>
<evidence type="ECO:0000313" key="4">
    <source>
        <dbReference type="EMBL" id="GAA5526300.1"/>
    </source>
</evidence>
<dbReference type="Proteomes" id="UP001428290">
    <property type="component" value="Unassembled WGS sequence"/>
</dbReference>
<evidence type="ECO:0000256" key="1">
    <source>
        <dbReference type="ARBA" id="ARBA00022723"/>
    </source>
</evidence>
<accession>A0ABP9WVZ1</accession>
<protein>
    <submittedName>
        <fullName evidence="4">Succinyl-diaminopimelate desuccinylase DapE</fullName>
    </submittedName>
</protein>
<feature type="domain" description="Peptidase M20 dimerisation" evidence="3">
    <location>
        <begin position="186"/>
        <end position="287"/>
    </location>
</feature>
<dbReference type="Pfam" id="PF07687">
    <property type="entry name" value="M20_dimer"/>
    <property type="match status" value="1"/>
</dbReference>
<organism evidence="4 5">
    <name type="scientific">Herpetosiphon gulosus</name>
    <dbReference type="NCBI Taxonomy" id="1973496"/>
    <lineage>
        <taxon>Bacteria</taxon>
        <taxon>Bacillati</taxon>
        <taxon>Chloroflexota</taxon>
        <taxon>Chloroflexia</taxon>
        <taxon>Herpetosiphonales</taxon>
        <taxon>Herpetosiphonaceae</taxon>
        <taxon>Herpetosiphon</taxon>
    </lineage>
</organism>
<dbReference type="InterPro" id="IPR002933">
    <property type="entry name" value="Peptidase_M20"/>
</dbReference>
<sequence>MLGLLLQYSQVYRKGFCVSIRTSLVDLTSRLVAIPSVSAEKRDLQPVIDLVVAELADYPAALLHHRDANVYPMLVVNFNQELRSDLILNAHLDVVPARPEQWQAFERDGKLYGRGTQDMKGSAAVYIEIIKEIAQLPAAQRPSVSFQFVTDEEIGGANGTALLRDEGWQANLFIAGEPTNLNICHGAKGILWLAVEQPGVPAHGSRPWEGVNPIERLASGLGRLYDYYPTPAQEIWRTTVTPAIIKGGDAGNRIPANAQLNLDIRWTPEEGADAVIDNVKQAFATTSEPNPNVQILHRGTALNTPAEEPNLQRIVDAQQTSLGRQAQLFREHFGSDARFYSDAGIPAVCWGPEGAGLHTDDEWVSIDGLVNYYQAVKALLGM</sequence>
<dbReference type="InterPro" id="IPR011650">
    <property type="entry name" value="Peptidase_M20_dimer"/>
</dbReference>
<evidence type="ECO:0000313" key="5">
    <source>
        <dbReference type="Proteomes" id="UP001428290"/>
    </source>
</evidence>
<dbReference type="PANTHER" id="PTHR43808:SF31">
    <property type="entry name" value="N-ACETYL-L-CITRULLINE DEACETYLASE"/>
    <property type="match status" value="1"/>
</dbReference>
<dbReference type="InterPro" id="IPR036264">
    <property type="entry name" value="Bact_exopeptidase_dim_dom"/>
</dbReference>
<comment type="caution">
    <text evidence="4">The sequence shown here is derived from an EMBL/GenBank/DDBJ whole genome shotgun (WGS) entry which is preliminary data.</text>
</comment>
<proteinExistence type="predicted"/>
<dbReference type="Gene3D" id="3.30.70.360">
    <property type="match status" value="1"/>
</dbReference>
<dbReference type="InterPro" id="IPR050072">
    <property type="entry name" value="Peptidase_M20A"/>
</dbReference>
<dbReference type="EMBL" id="BAABRU010000001">
    <property type="protein sequence ID" value="GAA5526300.1"/>
    <property type="molecule type" value="Genomic_DNA"/>
</dbReference>
<evidence type="ECO:0000256" key="2">
    <source>
        <dbReference type="ARBA" id="ARBA00022801"/>
    </source>
</evidence>
<keyword evidence="1" id="KW-0479">Metal-binding</keyword>
<dbReference type="Pfam" id="PF01546">
    <property type="entry name" value="Peptidase_M20"/>
    <property type="match status" value="1"/>
</dbReference>
<dbReference type="SUPFAM" id="SSF53187">
    <property type="entry name" value="Zn-dependent exopeptidases"/>
    <property type="match status" value="1"/>
</dbReference>